<comment type="caution">
    <text evidence="1">The sequence shown here is derived from an EMBL/GenBank/DDBJ whole genome shotgun (WGS) entry which is preliminary data.</text>
</comment>
<accession>A0A5B0M8E7</accession>
<organism evidence="1 2">
    <name type="scientific">Puccinia graminis f. sp. tritici</name>
    <dbReference type="NCBI Taxonomy" id="56615"/>
    <lineage>
        <taxon>Eukaryota</taxon>
        <taxon>Fungi</taxon>
        <taxon>Dikarya</taxon>
        <taxon>Basidiomycota</taxon>
        <taxon>Pucciniomycotina</taxon>
        <taxon>Pucciniomycetes</taxon>
        <taxon>Pucciniales</taxon>
        <taxon>Pucciniaceae</taxon>
        <taxon>Puccinia</taxon>
    </lineage>
</organism>
<sequence length="82" mass="8637">MPPFPFFCPSPSPLGGNVSGVPSSIDSYNPPFPIANRALSPHPSPLLLGLFRLQTTRKVPLNSSLPASLSHLTSLLAHHGPS</sequence>
<protein>
    <submittedName>
        <fullName evidence="1">Uncharacterized protein</fullName>
    </submittedName>
</protein>
<keyword evidence="2" id="KW-1185">Reference proteome</keyword>
<name>A0A5B0M8E7_PUCGR</name>
<reference evidence="1 2" key="1">
    <citation type="submission" date="2019-05" db="EMBL/GenBank/DDBJ databases">
        <title>Emergence of the Ug99 lineage of the wheat stem rust pathogen through somatic hybridization.</title>
        <authorList>
            <person name="Li F."/>
            <person name="Upadhyaya N.M."/>
            <person name="Sperschneider J."/>
            <person name="Matny O."/>
            <person name="Nguyen-Phuc H."/>
            <person name="Mago R."/>
            <person name="Raley C."/>
            <person name="Miller M.E."/>
            <person name="Silverstein K.A.T."/>
            <person name="Henningsen E."/>
            <person name="Hirsch C.D."/>
            <person name="Visser B."/>
            <person name="Pretorius Z.A."/>
            <person name="Steffenson B.J."/>
            <person name="Schwessinger B."/>
            <person name="Dodds P.N."/>
            <person name="Figueroa M."/>
        </authorList>
    </citation>
    <scope>NUCLEOTIDE SEQUENCE [LARGE SCALE GENOMIC DNA]</scope>
    <source>
        <strain evidence="1">21-0</strain>
    </source>
</reference>
<proteinExistence type="predicted"/>
<evidence type="ECO:0000313" key="1">
    <source>
        <dbReference type="EMBL" id="KAA1072094.1"/>
    </source>
</evidence>
<evidence type="ECO:0000313" key="2">
    <source>
        <dbReference type="Proteomes" id="UP000324748"/>
    </source>
</evidence>
<dbReference type="Proteomes" id="UP000324748">
    <property type="component" value="Unassembled WGS sequence"/>
</dbReference>
<dbReference type="AlphaFoldDB" id="A0A5B0M8E7"/>
<dbReference type="EMBL" id="VSWC01000170">
    <property type="protein sequence ID" value="KAA1072094.1"/>
    <property type="molecule type" value="Genomic_DNA"/>
</dbReference>
<gene>
    <name evidence="1" type="ORF">PGT21_027659</name>
</gene>